<evidence type="ECO:0000259" key="9">
    <source>
        <dbReference type="PROSITE" id="PS50113"/>
    </source>
</evidence>
<dbReference type="PRINTS" id="PR00344">
    <property type="entry name" value="BCTRLSENSOR"/>
</dbReference>
<evidence type="ECO:0000256" key="5">
    <source>
        <dbReference type="SAM" id="Phobius"/>
    </source>
</evidence>
<gene>
    <name evidence="10" type="ORF">AWB78_04341</name>
</gene>
<feature type="domain" description="PAS" evidence="8">
    <location>
        <begin position="169"/>
        <end position="242"/>
    </location>
</feature>
<dbReference type="Gene3D" id="1.10.287.130">
    <property type="match status" value="1"/>
</dbReference>
<dbReference type="PROSITE" id="PS50112">
    <property type="entry name" value="PAS"/>
    <property type="match status" value="2"/>
</dbReference>
<comment type="caution">
    <text evidence="10">The sequence shown here is derived from an EMBL/GenBank/DDBJ whole genome shotgun (WGS) entry which is preliminary data.</text>
</comment>
<evidence type="ECO:0000256" key="3">
    <source>
        <dbReference type="ARBA" id="ARBA00022553"/>
    </source>
</evidence>
<keyword evidence="10" id="KW-0808">Transferase</keyword>
<evidence type="ECO:0000259" key="8">
    <source>
        <dbReference type="PROSITE" id="PS50112"/>
    </source>
</evidence>
<dbReference type="Pfam" id="PF13426">
    <property type="entry name" value="PAS_9"/>
    <property type="match status" value="2"/>
</dbReference>
<feature type="domain" description="PAC" evidence="9">
    <location>
        <begin position="244"/>
        <end position="296"/>
    </location>
</feature>
<evidence type="ECO:0000256" key="4">
    <source>
        <dbReference type="PROSITE-ProRule" id="PRU00169"/>
    </source>
</evidence>
<evidence type="ECO:0000313" key="10">
    <source>
        <dbReference type="EMBL" id="SAK85448.1"/>
    </source>
</evidence>
<dbReference type="InterPro" id="IPR000700">
    <property type="entry name" value="PAS-assoc_C"/>
</dbReference>
<feature type="transmembrane region" description="Helical" evidence="5">
    <location>
        <begin position="129"/>
        <end position="150"/>
    </location>
</feature>
<dbReference type="InterPro" id="IPR035965">
    <property type="entry name" value="PAS-like_dom_sf"/>
</dbReference>
<evidence type="ECO:0000259" key="6">
    <source>
        <dbReference type="PROSITE" id="PS50109"/>
    </source>
</evidence>
<dbReference type="InterPro" id="IPR003594">
    <property type="entry name" value="HATPase_dom"/>
</dbReference>
<keyword evidence="5" id="KW-1133">Transmembrane helix</keyword>
<dbReference type="EC" id="2.7.13.3" evidence="2"/>
<feature type="domain" description="Response regulatory" evidence="7">
    <location>
        <begin position="700"/>
        <end position="811"/>
    </location>
</feature>
<dbReference type="Gene3D" id="3.40.50.2300">
    <property type="match status" value="2"/>
</dbReference>
<dbReference type="InterPro" id="IPR001789">
    <property type="entry name" value="Sig_transdc_resp-reg_receiver"/>
</dbReference>
<keyword evidence="5" id="KW-0812">Transmembrane</keyword>
<dbReference type="SMART" id="SM00388">
    <property type="entry name" value="HisKA"/>
    <property type="match status" value="1"/>
</dbReference>
<evidence type="ECO:0000256" key="1">
    <source>
        <dbReference type="ARBA" id="ARBA00000085"/>
    </source>
</evidence>
<dbReference type="NCBIfam" id="TIGR00229">
    <property type="entry name" value="sensory_box"/>
    <property type="match status" value="2"/>
</dbReference>
<dbReference type="GO" id="GO:0000155">
    <property type="term" value="F:phosphorelay sensor kinase activity"/>
    <property type="evidence" value="ECO:0007669"/>
    <property type="project" value="InterPro"/>
</dbReference>
<dbReference type="InterPro" id="IPR000014">
    <property type="entry name" value="PAS"/>
</dbReference>
<dbReference type="InterPro" id="IPR005467">
    <property type="entry name" value="His_kinase_dom"/>
</dbReference>
<dbReference type="Gene3D" id="3.30.565.10">
    <property type="entry name" value="Histidine kinase-like ATPase, C-terminal domain"/>
    <property type="match status" value="1"/>
</dbReference>
<keyword evidence="10" id="KW-0418">Kinase</keyword>
<feature type="domain" description="PAC" evidence="9">
    <location>
        <begin position="116"/>
        <end position="168"/>
    </location>
</feature>
<dbReference type="SUPFAM" id="SSF52172">
    <property type="entry name" value="CheY-like"/>
    <property type="match status" value="2"/>
</dbReference>
<dbReference type="PROSITE" id="PS50109">
    <property type="entry name" value="HIS_KIN"/>
    <property type="match status" value="1"/>
</dbReference>
<feature type="modified residue" description="4-aspartylphosphate" evidence="4">
    <location>
        <position position="609"/>
    </location>
</feature>
<keyword evidence="3 4" id="KW-0597">Phosphoprotein</keyword>
<dbReference type="PROSITE" id="PS50113">
    <property type="entry name" value="PAC"/>
    <property type="match status" value="2"/>
</dbReference>
<dbReference type="SUPFAM" id="SSF55785">
    <property type="entry name" value="PYP-like sensor domain (PAS domain)"/>
    <property type="match status" value="2"/>
</dbReference>
<dbReference type="InterPro" id="IPR036097">
    <property type="entry name" value="HisK_dim/P_sf"/>
</dbReference>
<dbReference type="Pfam" id="PF00072">
    <property type="entry name" value="Response_reg"/>
    <property type="match status" value="2"/>
</dbReference>
<feature type="modified residue" description="4-aspartylphosphate" evidence="4">
    <location>
        <position position="749"/>
    </location>
</feature>
<dbReference type="SMART" id="SM00091">
    <property type="entry name" value="PAS"/>
    <property type="match status" value="2"/>
</dbReference>
<dbReference type="InterPro" id="IPR036890">
    <property type="entry name" value="HATPase_C_sf"/>
</dbReference>
<keyword evidence="11" id="KW-1185">Reference proteome</keyword>
<feature type="domain" description="Response regulatory" evidence="7">
    <location>
        <begin position="559"/>
        <end position="675"/>
    </location>
</feature>
<protein>
    <recommendedName>
        <fullName evidence="2">histidine kinase</fullName>
        <ecNumber evidence="2">2.7.13.3</ecNumber>
    </recommendedName>
</protein>
<dbReference type="AlphaFoldDB" id="A0A158CT12"/>
<dbReference type="Proteomes" id="UP000071859">
    <property type="component" value="Unassembled WGS sequence"/>
</dbReference>
<dbReference type="Gene3D" id="3.30.450.20">
    <property type="entry name" value="PAS domain"/>
    <property type="match status" value="2"/>
</dbReference>
<dbReference type="SMART" id="SM00086">
    <property type="entry name" value="PAC"/>
    <property type="match status" value="2"/>
</dbReference>
<dbReference type="EMBL" id="FCOX02000023">
    <property type="protein sequence ID" value="SAK85448.1"/>
    <property type="molecule type" value="Genomic_DNA"/>
</dbReference>
<evidence type="ECO:0000256" key="2">
    <source>
        <dbReference type="ARBA" id="ARBA00012438"/>
    </source>
</evidence>
<dbReference type="InterPro" id="IPR011006">
    <property type="entry name" value="CheY-like_superfamily"/>
</dbReference>
<comment type="catalytic activity">
    <reaction evidence="1">
        <text>ATP + protein L-histidine = ADP + protein N-phospho-L-histidine.</text>
        <dbReference type="EC" id="2.7.13.3"/>
    </reaction>
</comment>
<dbReference type="CDD" id="cd00082">
    <property type="entry name" value="HisKA"/>
    <property type="match status" value="1"/>
</dbReference>
<dbReference type="PANTHER" id="PTHR43065:SF49">
    <property type="entry name" value="HISTIDINE KINASE"/>
    <property type="match status" value="1"/>
</dbReference>
<evidence type="ECO:0000259" key="7">
    <source>
        <dbReference type="PROSITE" id="PS50110"/>
    </source>
</evidence>
<dbReference type="SMART" id="SM00387">
    <property type="entry name" value="HATPase_c"/>
    <property type="match status" value="1"/>
</dbReference>
<dbReference type="PANTHER" id="PTHR43065">
    <property type="entry name" value="SENSOR HISTIDINE KINASE"/>
    <property type="match status" value="1"/>
</dbReference>
<reference evidence="10" key="1">
    <citation type="submission" date="2016-01" db="EMBL/GenBank/DDBJ databases">
        <authorList>
            <person name="Peeters C."/>
        </authorList>
    </citation>
    <scope>NUCLEOTIDE SEQUENCE</scope>
    <source>
        <strain evidence="10">LMG 29321</strain>
    </source>
</reference>
<feature type="domain" description="Histidine kinase" evidence="6">
    <location>
        <begin position="316"/>
        <end position="539"/>
    </location>
</feature>
<dbReference type="CDD" id="cd16919">
    <property type="entry name" value="HATPase_CckA-like"/>
    <property type="match status" value="1"/>
</dbReference>
<keyword evidence="5" id="KW-0472">Membrane</keyword>
<dbReference type="Pfam" id="PF02518">
    <property type="entry name" value="HATPase_c"/>
    <property type="match status" value="1"/>
</dbReference>
<dbReference type="InterPro" id="IPR001610">
    <property type="entry name" value="PAC"/>
</dbReference>
<dbReference type="PROSITE" id="PS50110">
    <property type="entry name" value="RESPONSE_REGULATORY"/>
    <property type="match status" value="2"/>
</dbReference>
<dbReference type="SUPFAM" id="SSF55874">
    <property type="entry name" value="ATPase domain of HSP90 chaperone/DNA topoisomerase II/histidine kinase"/>
    <property type="match status" value="1"/>
</dbReference>
<organism evidence="10 11">
    <name type="scientific">Caballeronia calidae</name>
    <dbReference type="NCBI Taxonomy" id="1777139"/>
    <lineage>
        <taxon>Bacteria</taxon>
        <taxon>Pseudomonadati</taxon>
        <taxon>Pseudomonadota</taxon>
        <taxon>Betaproteobacteria</taxon>
        <taxon>Burkholderiales</taxon>
        <taxon>Burkholderiaceae</taxon>
        <taxon>Caballeronia</taxon>
    </lineage>
</organism>
<evidence type="ECO:0000313" key="11">
    <source>
        <dbReference type="Proteomes" id="UP000071859"/>
    </source>
</evidence>
<dbReference type="InterPro" id="IPR003661">
    <property type="entry name" value="HisK_dim/P_dom"/>
</dbReference>
<proteinExistence type="predicted"/>
<dbReference type="CDD" id="cd00130">
    <property type="entry name" value="PAS"/>
    <property type="match status" value="2"/>
</dbReference>
<feature type="domain" description="PAS" evidence="8">
    <location>
        <begin position="57"/>
        <end position="96"/>
    </location>
</feature>
<dbReference type="InterPro" id="IPR004358">
    <property type="entry name" value="Sig_transdc_His_kin-like_C"/>
</dbReference>
<dbReference type="CDD" id="cd18161">
    <property type="entry name" value="REC_hyHK_blue-like"/>
    <property type="match status" value="1"/>
</dbReference>
<accession>A0A158CT12</accession>
<dbReference type="SMART" id="SM00448">
    <property type="entry name" value="REC"/>
    <property type="match status" value="2"/>
</dbReference>
<name>A0A158CT12_9BURK</name>
<sequence>MSKIKRFHHPVHVAFVDKAGKSVHGHTAIMSNKENQFGDSLLDWERIWVRSMPDLAVFLLTPHGHVSSWNPGGTAIYGFTEDEVLGRHYSVFFPEDARASDIFERELDEARQRGSMQTEGWRRRKDGSVFWASIVTTALVGSLGGVLGFAKVVRDETDKRKAHDAVIESERHFRMLVDGVTDYSIFMLSPEGIVTNWNSGARRIKGYTADEIVGCHFSRFYTPEDTAAGAPQRALDTAARDGRFEAEGWRVRRDGTRFWAHVIVDAIRDESGTLVGFAKITRDVTEKREADQLLEQTQAALFQSQKMEAIGRLTGGVAHDFNNVLQVLRGNLELLQIRGARDDWTLDRLANAISAVERGAKLASQLLAFGRRQALRPASVNLAAMLRSMDELLRRALGETIEVETSVAGGLWNAFVDSHQLENVVLNLAINARDAMPDGGRLTLELANSTLDERYVRSFSDVQAGQYVMLSVTDTGAGMPPEVLEHAFDPFFTTKSEGEGTGLGLSMAYGFVKQSGGHIRIYSEVGHGTAVRVYLPRSSAEASTPAARTNAPMLGGSETVLVVEDDLKVQETVVEMLIELGYNVLKADNSEQALVVLDSGVHIDLLFTDVVMPGPLKSPEMVRRAVLLQPHLCVLYTSGYTRNAIVHGGRLDPGVELLSKPYSREDLAVKIRQLLDARGAANAGSSRPSAEPTSSASARRVLVVEDDKYSRDAVLELLCLLGYHPTGVENASDAIETMNAAAFDVLLTDVRLPDMSGVDLARMAIARHPAIRVLFASGEILSADDATDFPWKALCKPYSLFELEEALRDAGRPQ</sequence>
<dbReference type="SUPFAM" id="SSF47384">
    <property type="entry name" value="Homodimeric domain of signal transducing histidine kinase"/>
    <property type="match status" value="1"/>
</dbReference>